<dbReference type="RefSeq" id="WP_108113280.1">
    <property type="nucleotide sequence ID" value="NZ_QBKT01000001.1"/>
</dbReference>
<name>A0A2T6C6H7_9FLAO</name>
<dbReference type="GO" id="GO:0004180">
    <property type="term" value="F:carboxypeptidase activity"/>
    <property type="evidence" value="ECO:0007669"/>
    <property type="project" value="UniProtKB-KW"/>
</dbReference>
<dbReference type="EMBL" id="QBKT01000001">
    <property type="protein sequence ID" value="PTX63920.1"/>
    <property type="molecule type" value="Genomic_DNA"/>
</dbReference>
<dbReference type="Pfam" id="PF13715">
    <property type="entry name" value="CarbopepD_reg_2"/>
    <property type="match status" value="1"/>
</dbReference>
<evidence type="ECO:0000256" key="1">
    <source>
        <dbReference type="SAM" id="SignalP"/>
    </source>
</evidence>
<sequence>MKKSVLIFIVLLTSFAAVAQQRISGIVIDKTSKASLPFANISISKTKGTITDAEGKFNLVLDDDVMSIKISYIGYKTAVIPISKNTNYLKVQLQPSQEALDAVVLYNKENPALQIMRDAIDRKKENDPERKLNSFKLTAYNKLLVTANPDSINGQIDSVFTKKDGKLIFKEVDSTNYSFKKDITRSHIYMTEKVSEISFTDSKGKREKILATRMAGFKEPIYELLGIKIQSFSFYNNKYELFGTAYAGPMAGNALSKYKYKILDTVSNNNRESYMIYYSPQKKEETSGLEGILYIDRESYALQKGIAEIKGVIDIKAVQNFDYNETFQVWFPTDKEIQIRKGKTDEPVTIFGTSVRVSRSTQQDSIKTVNTNKQDVSDFVYLISKTKNFDLSLNKPVTIRGRGLEIEIEDQAHNRDEAYWNQFRTDSITKRGKETYFVLDSIIEKDDVEKDIYLARKLIRGYYPTKYVDLDLRYLIKYNNYEAFRLGLGGVTNANFSTKYRINAYGVYGTRDQDFKFGVGAAARLDKRTQTWFGMSYTDDLVETGSSRFITDRRAFSLFEPRLFNIDLFYETRRLTANIEHQITAKTHANLMLSKSNIESTYDYGFVNNGEIFNSYEITEATFSVQWNPFSEYMQTRHGRSEIKRGFPQFAFQATQSFDGFLGGDFNYTKFDARIAYEISPLNKGVTSFLIKGGLGLGDIPISHLYHTSPNNPNKDVLLQRFSIAGRNSFETMYFNEFFSDKYAMFQVKHQFKPFKIGKSFRPELILISRFAIGDADNIERHLGQQFNSLQHGFSESGFEINQLFAGFGLSFMYRYGAYHLPKFEDNLSFKFTYYFSLGF</sequence>
<feature type="signal peptide" evidence="1">
    <location>
        <begin position="1"/>
        <end position="19"/>
    </location>
</feature>
<organism evidence="2 3">
    <name type="scientific">Kordia periserrulae</name>
    <dbReference type="NCBI Taxonomy" id="701523"/>
    <lineage>
        <taxon>Bacteria</taxon>
        <taxon>Pseudomonadati</taxon>
        <taxon>Bacteroidota</taxon>
        <taxon>Flavobacteriia</taxon>
        <taxon>Flavobacteriales</taxon>
        <taxon>Flavobacteriaceae</taxon>
        <taxon>Kordia</taxon>
    </lineage>
</organism>
<dbReference type="InterPro" id="IPR008969">
    <property type="entry name" value="CarboxyPept-like_regulatory"/>
</dbReference>
<dbReference type="Gene3D" id="2.60.40.1120">
    <property type="entry name" value="Carboxypeptidase-like, regulatory domain"/>
    <property type="match status" value="1"/>
</dbReference>
<dbReference type="Pfam" id="PF18939">
    <property type="entry name" value="DUF5686"/>
    <property type="match status" value="1"/>
</dbReference>
<dbReference type="InterPro" id="IPR043741">
    <property type="entry name" value="DUF5686"/>
</dbReference>
<keyword evidence="2" id="KW-0378">Hydrolase</keyword>
<evidence type="ECO:0000313" key="3">
    <source>
        <dbReference type="Proteomes" id="UP000244090"/>
    </source>
</evidence>
<comment type="caution">
    <text evidence="2">The sequence shown here is derived from an EMBL/GenBank/DDBJ whole genome shotgun (WGS) entry which is preliminary data.</text>
</comment>
<protein>
    <submittedName>
        <fullName evidence="2">Carboxypeptidase-like protein</fullName>
    </submittedName>
</protein>
<keyword evidence="2" id="KW-0121">Carboxypeptidase</keyword>
<keyword evidence="1" id="KW-0732">Signal</keyword>
<reference evidence="2 3" key="1">
    <citation type="submission" date="2018-04" db="EMBL/GenBank/DDBJ databases">
        <title>Genomic Encyclopedia of Archaeal and Bacterial Type Strains, Phase II (KMG-II): from individual species to whole genera.</title>
        <authorList>
            <person name="Goeker M."/>
        </authorList>
    </citation>
    <scope>NUCLEOTIDE SEQUENCE [LARGE SCALE GENOMIC DNA]</scope>
    <source>
        <strain evidence="2 3">DSM 25731</strain>
    </source>
</reference>
<dbReference type="AlphaFoldDB" id="A0A2T6C6H7"/>
<keyword evidence="3" id="KW-1185">Reference proteome</keyword>
<dbReference type="Proteomes" id="UP000244090">
    <property type="component" value="Unassembled WGS sequence"/>
</dbReference>
<proteinExistence type="predicted"/>
<gene>
    <name evidence="2" type="ORF">C8N46_101529</name>
</gene>
<dbReference type="SUPFAM" id="SSF49464">
    <property type="entry name" value="Carboxypeptidase regulatory domain-like"/>
    <property type="match status" value="1"/>
</dbReference>
<evidence type="ECO:0000313" key="2">
    <source>
        <dbReference type="EMBL" id="PTX63920.1"/>
    </source>
</evidence>
<feature type="chain" id="PRO_5015693029" evidence="1">
    <location>
        <begin position="20"/>
        <end position="840"/>
    </location>
</feature>
<dbReference type="OrthoDB" id="604691at2"/>
<keyword evidence="2" id="KW-0645">Protease</keyword>
<accession>A0A2T6C6H7</accession>